<sequence>MPQFVLKHEYVPVSSYFIEHHMREANGTFVKVYLYALNLAFEGKNVETSYIAKQLNLLESDVMQALEYWKNAGILRERDGVIEFGDGTQPAQAAGEPEKPAEKPYAMGAVAKAISEDSSLSDMMQFAQNILGKPISSQDAETLYWFYDKLGFSPEVVLMLLEYCVSKGKTNMKYIEKVAVTWSEMGIRELEQVNCFFEDEQKKSGYLYGLKKILGIKDRPLSQSEEQYLMKWRDVCGMSEEMVALAYEYCVMQTAKLSFPYMDKIIERWQKQGIKTVLQAEEDNRAFRAKNAGAPDSFGNGLDHEELERLARKRMNHE</sequence>
<evidence type="ECO:0000259" key="2">
    <source>
        <dbReference type="Pfam" id="PF07261"/>
    </source>
</evidence>
<reference evidence="3" key="2">
    <citation type="journal article" date="2021" name="PeerJ">
        <title>Extensive microbial diversity within the chicken gut microbiome revealed by metagenomics and culture.</title>
        <authorList>
            <person name="Gilroy R."/>
            <person name="Ravi A."/>
            <person name="Getino M."/>
            <person name="Pursley I."/>
            <person name="Horton D.L."/>
            <person name="Alikhan N.F."/>
            <person name="Baker D."/>
            <person name="Gharbi K."/>
            <person name="Hall N."/>
            <person name="Watson M."/>
            <person name="Adriaenssens E.M."/>
            <person name="Foster-Nyarko E."/>
            <person name="Jarju S."/>
            <person name="Secka A."/>
            <person name="Antonio M."/>
            <person name="Oren A."/>
            <person name="Chaudhuri R.R."/>
            <person name="La Ragione R."/>
            <person name="Hildebrand F."/>
            <person name="Pallen M.J."/>
        </authorList>
    </citation>
    <scope>NUCLEOTIDE SEQUENCE</scope>
    <source>
        <strain evidence="3">ChiSjej4B22-9803</strain>
    </source>
</reference>
<feature type="domain" description="DnaB/C C-terminal" evidence="2">
    <location>
        <begin position="125"/>
        <end position="194"/>
    </location>
</feature>
<dbReference type="AlphaFoldDB" id="A0A9D1LUP1"/>
<proteinExistence type="inferred from homology"/>
<dbReference type="InterPro" id="IPR006343">
    <property type="entry name" value="DnaB/C_C"/>
</dbReference>
<dbReference type="Proteomes" id="UP000824111">
    <property type="component" value="Unassembled WGS sequence"/>
</dbReference>
<feature type="domain" description="DnaB/C C-terminal" evidence="2">
    <location>
        <begin position="217"/>
        <end position="283"/>
    </location>
</feature>
<dbReference type="Pfam" id="PF07261">
    <property type="entry name" value="DnaB_2"/>
    <property type="match status" value="2"/>
</dbReference>
<dbReference type="Gene3D" id="1.10.10.630">
    <property type="entry name" value="DnaD domain-like"/>
    <property type="match status" value="2"/>
</dbReference>
<dbReference type="PANTHER" id="PTHR37293:SF5">
    <property type="entry name" value="DNA REPLICATION PROTEIN"/>
    <property type="match status" value="1"/>
</dbReference>
<dbReference type="NCBIfam" id="TIGR01446">
    <property type="entry name" value="DnaD_dom"/>
    <property type="match status" value="2"/>
</dbReference>
<dbReference type="InterPro" id="IPR034829">
    <property type="entry name" value="DnaD-like_sf"/>
</dbReference>
<evidence type="ECO:0000256" key="1">
    <source>
        <dbReference type="ARBA" id="ARBA00093462"/>
    </source>
</evidence>
<evidence type="ECO:0000313" key="4">
    <source>
        <dbReference type="Proteomes" id="UP000824111"/>
    </source>
</evidence>
<comment type="similarity">
    <text evidence="1">Belongs to the DnaB/DnaD family.</text>
</comment>
<comment type="caution">
    <text evidence="3">The sequence shown here is derived from an EMBL/GenBank/DDBJ whole genome shotgun (WGS) entry which is preliminary data.</text>
</comment>
<protein>
    <submittedName>
        <fullName evidence="3">DnaD domain protein</fullName>
    </submittedName>
</protein>
<dbReference type="PANTHER" id="PTHR37293">
    <property type="entry name" value="PHAGE REPLICATION PROTEIN-RELATED"/>
    <property type="match status" value="1"/>
</dbReference>
<evidence type="ECO:0000313" key="3">
    <source>
        <dbReference type="EMBL" id="HIU48312.1"/>
    </source>
</evidence>
<gene>
    <name evidence="3" type="ORF">IAB04_03025</name>
</gene>
<reference evidence="3" key="1">
    <citation type="submission" date="2020-10" db="EMBL/GenBank/DDBJ databases">
        <authorList>
            <person name="Gilroy R."/>
        </authorList>
    </citation>
    <scope>NUCLEOTIDE SEQUENCE</scope>
    <source>
        <strain evidence="3">ChiSjej4B22-9803</strain>
    </source>
</reference>
<dbReference type="InterPro" id="IPR053162">
    <property type="entry name" value="DnaD"/>
</dbReference>
<organism evidence="3 4">
    <name type="scientific">Candidatus Avimonoglobus intestinipullorum</name>
    <dbReference type="NCBI Taxonomy" id="2840699"/>
    <lineage>
        <taxon>Bacteria</taxon>
        <taxon>Bacillati</taxon>
        <taxon>Bacillota</taxon>
        <taxon>Clostridia</taxon>
        <taxon>Eubacteriales</taxon>
        <taxon>Candidatus Avimonoglobus</taxon>
    </lineage>
</organism>
<dbReference type="SUPFAM" id="SSF158499">
    <property type="entry name" value="DnaD domain-like"/>
    <property type="match status" value="2"/>
</dbReference>
<accession>A0A9D1LUP1</accession>
<name>A0A9D1LUP1_9FIRM</name>
<dbReference type="PIRSF" id="PIRSF033722">
    <property type="entry name" value="DnaD_CA_C3587_prd"/>
    <property type="match status" value="1"/>
</dbReference>
<dbReference type="InterPro" id="IPR017019">
    <property type="entry name" value="DNA_replication_prd_bac"/>
</dbReference>
<dbReference type="EMBL" id="DVND01000079">
    <property type="protein sequence ID" value="HIU48312.1"/>
    <property type="molecule type" value="Genomic_DNA"/>
</dbReference>